<comment type="similarity">
    <text evidence="1">Belongs to the peptidase M20A family.</text>
</comment>
<dbReference type="Gene3D" id="3.30.70.360">
    <property type="match status" value="1"/>
</dbReference>
<dbReference type="PANTHER" id="PTHR30575:SF3">
    <property type="entry name" value="PEPTIDASE M20 DIMERISATION DOMAIN-CONTAINING PROTEIN"/>
    <property type="match status" value="1"/>
</dbReference>
<dbReference type="GO" id="GO:0046657">
    <property type="term" value="P:folic acid catabolic process"/>
    <property type="evidence" value="ECO:0007669"/>
    <property type="project" value="TreeGrafter"/>
</dbReference>
<dbReference type="Gene3D" id="3.40.630.10">
    <property type="entry name" value="Zn peptidases"/>
    <property type="match status" value="1"/>
</dbReference>
<dbReference type="STRING" id="38301.NX84_04875"/>
<dbReference type="Proteomes" id="UP000249264">
    <property type="component" value="Chromosome 1"/>
</dbReference>
<dbReference type="AlphaFoldDB" id="A0A2X4RNE9"/>
<feature type="region of interest" description="Disordered" evidence="2">
    <location>
        <begin position="1"/>
        <end position="26"/>
    </location>
</feature>
<dbReference type="InterPro" id="IPR036264">
    <property type="entry name" value="Bact_exopeptidase_dim_dom"/>
</dbReference>
<dbReference type="SUPFAM" id="SSF53187">
    <property type="entry name" value="Zn-dependent exopeptidases"/>
    <property type="match status" value="1"/>
</dbReference>
<evidence type="ECO:0000313" key="5">
    <source>
        <dbReference type="Proteomes" id="UP000249264"/>
    </source>
</evidence>
<evidence type="ECO:0000256" key="1">
    <source>
        <dbReference type="PIRNR" id="PIRNR037226"/>
    </source>
</evidence>
<evidence type="ECO:0000256" key="2">
    <source>
        <dbReference type="SAM" id="MobiDB-lite"/>
    </source>
</evidence>
<sequence>MEGDVAKRVASATPPEHTEEDYPGQEKAWDASAALAEGLRETAAHIVADLHAHPETAFEEHRSMAVLADIVEEHGFSTRRGVYGVDTAFEATWRSEDFDPKRHPTVAILAEYDALPQIGHACGHNIIAAAGVTGFLAATAALVDVPLPGRILLQGTPAEEGHSGKEYMIRGGSLDGVDAAVMIHGFGYDIGAHAWVGRRILRVRFRGVAAHASSQPFMGRNALDAASLAYQGIGLMRQQMPPSDRVHATMAGGDRPSIIPKSADMHIYVRSLGTRTLMDLSGRVEDIVRGAALMAGVEVDLEWDEHPMTLPVRNNAPLVERWAATQARRGRTALPAGTVPDTVAASTDFGNVSNLVPGLHPMVKVSPSDVALHTEDFARWAATPQAVDAAVDSAAGLAQVTLDFLADPEFRRAAREDFDKQGPVAVDTLLAGGAGTPARN</sequence>
<dbReference type="Pfam" id="PF01546">
    <property type="entry name" value="Peptidase_M20"/>
    <property type="match status" value="1"/>
</dbReference>
<dbReference type="CDD" id="cd03887">
    <property type="entry name" value="M20_Acy1L2"/>
    <property type="match status" value="1"/>
</dbReference>
<dbReference type="FunFam" id="3.30.70.360:FF:000004">
    <property type="entry name" value="Peptidase M20 domain-containing protein 2"/>
    <property type="match status" value="1"/>
</dbReference>
<proteinExistence type="inferred from homology"/>
<evidence type="ECO:0000313" key="4">
    <source>
        <dbReference type="EMBL" id="SQI00478.1"/>
    </source>
</evidence>
<evidence type="ECO:0000259" key="3">
    <source>
        <dbReference type="Pfam" id="PF07687"/>
    </source>
</evidence>
<dbReference type="EMBL" id="LS483460">
    <property type="protein sequence ID" value="SQI00478.1"/>
    <property type="molecule type" value="Genomic_DNA"/>
</dbReference>
<organism evidence="4 5">
    <name type="scientific">Corynebacterium minutissimum</name>
    <dbReference type="NCBI Taxonomy" id="38301"/>
    <lineage>
        <taxon>Bacteria</taxon>
        <taxon>Bacillati</taxon>
        <taxon>Actinomycetota</taxon>
        <taxon>Actinomycetes</taxon>
        <taxon>Mycobacteriales</taxon>
        <taxon>Corynebacteriaceae</taxon>
        <taxon>Corynebacterium</taxon>
    </lineage>
</organism>
<dbReference type="PIRSF" id="PIRSF037226">
    <property type="entry name" value="Amidohydrolase_ACY1L2_prd"/>
    <property type="match status" value="1"/>
</dbReference>
<dbReference type="GO" id="GO:0071713">
    <property type="term" value="F:para-aminobenzoyl-glutamate hydrolase activity"/>
    <property type="evidence" value="ECO:0007669"/>
    <property type="project" value="TreeGrafter"/>
</dbReference>
<dbReference type="KEGG" id="cmin:NCTC10288_01793"/>
<dbReference type="InterPro" id="IPR052030">
    <property type="entry name" value="Peptidase_M20/M20A_hydrolases"/>
</dbReference>
<protein>
    <recommendedName>
        <fullName evidence="1">Peptidase M20 domain-containing protein 2</fullName>
    </recommendedName>
</protein>
<dbReference type="InterPro" id="IPR011650">
    <property type="entry name" value="Peptidase_M20_dimer"/>
</dbReference>
<dbReference type="InterPro" id="IPR017439">
    <property type="entry name" value="Amidohydrolase"/>
</dbReference>
<gene>
    <name evidence="4" type="primary">abgB</name>
    <name evidence="4" type="ORF">NCTC10288_01793</name>
</gene>
<dbReference type="PANTHER" id="PTHR30575">
    <property type="entry name" value="PEPTIDASE M20"/>
    <property type="match status" value="1"/>
</dbReference>
<accession>A0A2X4RNE9</accession>
<dbReference type="GO" id="GO:0016805">
    <property type="term" value="F:dipeptidase activity"/>
    <property type="evidence" value="ECO:0007669"/>
    <property type="project" value="InterPro"/>
</dbReference>
<reference evidence="4 5" key="1">
    <citation type="submission" date="2018-06" db="EMBL/GenBank/DDBJ databases">
        <authorList>
            <consortium name="Pathogen Informatics"/>
            <person name="Doyle S."/>
        </authorList>
    </citation>
    <scope>NUCLEOTIDE SEQUENCE [LARGE SCALE GENOMIC DNA]</scope>
    <source>
        <strain evidence="4 5">NCTC10288</strain>
    </source>
</reference>
<dbReference type="InterPro" id="IPR002933">
    <property type="entry name" value="Peptidase_M20"/>
</dbReference>
<feature type="domain" description="Peptidase M20 dimerisation" evidence="3">
    <location>
        <begin position="202"/>
        <end position="289"/>
    </location>
</feature>
<dbReference type="NCBIfam" id="TIGR01891">
    <property type="entry name" value="amidohydrolases"/>
    <property type="match status" value="1"/>
</dbReference>
<name>A0A2X4RNE9_9CORY</name>
<dbReference type="GO" id="GO:0005737">
    <property type="term" value="C:cytoplasm"/>
    <property type="evidence" value="ECO:0007669"/>
    <property type="project" value="TreeGrafter"/>
</dbReference>
<dbReference type="SUPFAM" id="SSF55031">
    <property type="entry name" value="Bacterial exopeptidase dimerisation domain"/>
    <property type="match status" value="1"/>
</dbReference>
<dbReference type="Pfam" id="PF07687">
    <property type="entry name" value="M20_dimer"/>
    <property type="match status" value="1"/>
</dbReference>
<dbReference type="InterPro" id="IPR017144">
    <property type="entry name" value="Xaa-Arg_dipeptidase"/>
</dbReference>